<evidence type="ECO:0000256" key="5">
    <source>
        <dbReference type="ARBA" id="ARBA00022801"/>
    </source>
</evidence>
<evidence type="ECO:0000256" key="1">
    <source>
        <dbReference type="ARBA" id="ARBA00022679"/>
    </source>
</evidence>
<keyword evidence="8" id="KW-0239">DNA-directed DNA polymerase</keyword>
<keyword evidence="6" id="KW-0695">RNA-directed DNA polymerase</keyword>
<dbReference type="InterPro" id="IPR041373">
    <property type="entry name" value="RT_RNaseH"/>
</dbReference>
<dbReference type="InterPro" id="IPR036397">
    <property type="entry name" value="RNaseH_sf"/>
</dbReference>
<dbReference type="PANTHER" id="PTHR37984">
    <property type="entry name" value="PROTEIN CBG26694"/>
    <property type="match status" value="1"/>
</dbReference>
<keyword evidence="4" id="KW-0255">Endonuclease</keyword>
<keyword evidence="1 8" id="KW-0808">Transferase</keyword>
<evidence type="ECO:0000313" key="9">
    <source>
        <dbReference type="Proteomes" id="UP000231279"/>
    </source>
</evidence>
<feature type="domain" description="Integrase catalytic" evidence="7">
    <location>
        <begin position="473"/>
        <end position="572"/>
    </location>
</feature>
<dbReference type="Gene3D" id="3.30.420.10">
    <property type="entry name" value="Ribonuclease H-like superfamily/Ribonuclease H"/>
    <property type="match status" value="1"/>
</dbReference>
<dbReference type="Pfam" id="PF17917">
    <property type="entry name" value="RT_RNaseH"/>
    <property type="match status" value="1"/>
</dbReference>
<dbReference type="CDD" id="cd01647">
    <property type="entry name" value="RT_LTR"/>
    <property type="match status" value="1"/>
</dbReference>
<dbReference type="PROSITE" id="PS50994">
    <property type="entry name" value="INTEGRASE"/>
    <property type="match status" value="1"/>
</dbReference>
<dbReference type="GO" id="GO:0003964">
    <property type="term" value="F:RNA-directed DNA polymerase activity"/>
    <property type="evidence" value="ECO:0007669"/>
    <property type="project" value="UniProtKB-KW"/>
</dbReference>
<dbReference type="EC" id="2.7.7.7" evidence="8"/>
<dbReference type="InterPro" id="IPR043128">
    <property type="entry name" value="Rev_trsase/Diguanyl_cyclase"/>
</dbReference>
<sequence>MDEDNKEDLEVVKTLDASKSFKSSGVVSLERIVPSKVLKHSIEKAPTLELKPLPNHFHYAYLNESDTLPVIISSSLSDVQKPSVESQRRLNPIMKEVVKKKIIKWLDAGIIYLISDSSWKGGITMVHNMHNELIPTKTVAGWTVCMDYIKLNKATRKDHFPLPFIDQMLDRLAGKMSFGLCNAPTIFQRCMMAIFTDMVENYLEVFIDDFSVYGDSFDECLNNLSKGIVLGYKVFNRGIKVDKVKLKTIEKLPPPTSVKGVCSFLGHAGFYYRFIKDFSKISKPLCNLLEKDVPFKFDDTCLHDFDELKGRLISTPIIIIFPFELICDASNFTIRTVLGQRKDKIFRSIYYASKTLNDAQLNYMTTEKELLAVVFAFDKFRSYLVGTKVIVYTDHSAIRYLIKKKDAKPRLIHWGDRTAANILQSDFYWPNVFKDAHSFVANCDRCQRTRNISRRHEMPLNTILEVELFDVWAIISDGVTHFCNQNFGALLSKYGIKYKIFTPSHPQTNGQVKVSNQEIKRILEKTVSSTPCHLLVELEHNAYWAIRKLTFDMPAVGEKRLLQLNELNEFRF</sequence>
<dbReference type="SUPFAM" id="SSF53098">
    <property type="entry name" value="Ribonuclease H-like"/>
    <property type="match status" value="1"/>
</dbReference>
<dbReference type="SUPFAM" id="SSF56672">
    <property type="entry name" value="DNA/RNA polymerases"/>
    <property type="match status" value="1"/>
</dbReference>
<evidence type="ECO:0000256" key="2">
    <source>
        <dbReference type="ARBA" id="ARBA00022695"/>
    </source>
</evidence>
<evidence type="ECO:0000256" key="3">
    <source>
        <dbReference type="ARBA" id="ARBA00022722"/>
    </source>
</evidence>
<dbReference type="GO" id="GO:0004519">
    <property type="term" value="F:endonuclease activity"/>
    <property type="evidence" value="ECO:0007669"/>
    <property type="project" value="UniProtKB-KW"/>
</dbReference>
<dbReference type="Proteomes" id="UP000231279">
    <property type="component" value="Unassembled WGS sequence"/>
</dbReference>
<dbReference type="GO" id="GO:0016787">
    <property type="term" value="F:hydrolase activity"/>
    <property type="evidence" value="ECO:0007669"/>
    <property type="project" value="UniProtKB-KW"/>
</dbReference>
<dbReference type="EMBL" id="NKXS01005260">
    <property type="protein sequence ID" value="PIN04144.1"/>
    <property type="molecule type" value="Genomic_DNA"/>
</dbReference>
<dbReference type="OrthoDB" id="1733993at2759"/>
<evidence type="ECO:0000256" key="6">
    <source>
        <dbReference type="ARBA" id="ARBA00022918"/>
    </source>
</evidence>
<evidence type="ECO:0000313" key="8">
    <source>
        <dbReference type="EMBL" id="PIN04144.1"/>
    </source>
</evidence>
<dbReference type="Gene3D" id="3.30.70.270">
    <property type="match status" value="3"/>
</dbReference>
<dbReference type="FunFam" id="3.30.70.270:FF:000020">
    <property type="entry name" value="Transposon Tf2-6 polyprotein-like Protein"/>
    <property type="match status" value="1"/>
</dbReference>
<dbReference type="InterPro" id="IPR012337">
    <property type="entry name" value="RNaseH-like_sf"/>
</dbReference>
<dbReference type="PANTHER" id="PTHR37984:SF5">
    <property type="entry name" value="PROTEIN NYNRIN-LIKE"/>
    <property type="match status" value="1"/>
</dbReference>
<dbReference type="InterPro" id="IPR001584">
    <property type="entry name" value="Integrase_cat-core"/>
</dbReference>
<keyword evidence="9" id="KW-1185">Reference proteome</keyword>
<dbReference type="Gene3D" id="3.10.10.10">
    <property type="entry name" value="HIV Type 1 Reverse Transcriptase, subunit A, domain 1"/>
    <property type="match status" value="1"/>
</dbReference>
<dbReference type="Gene3D" id="1.10.340.70">
    <property type="match status" value="1"/>
</dbReference>
<protein>
    <submittedName>
        <fullName evidence="8">DNA-directed DNA polymerase</fullName>
        <ecNumber evidence="8">2.7.7.7</ecNumber>
    </submittedName>
</protein>
<dbReference type="STRING" id="429701.A0A2G9GFS6"/>
<dbReference type="GO" id="GO:0015074">
    <property type="term" value="P:DNA integration"/>
    <property type="evidence" value="ECO:0007669"/>
    <property type="project" value="InterPro"/>
</dbReference>
<evidence type="ECO:0000256" key="4">
    <source>
        <dbReference type="ARBA" id="ARBA00022759"/>
    </source>
</evidence>
<name>A0A2G9GFS6_9LAMI</name>
<dbReference type="FunFam" id="3.10.20.370:FF:000001">
    <property type="entry name" value="Retrovirus-related Pol polyprotein from transposon 17.6-like protein"/>
    <property type="match status" value="1"/>
</dbReference>
<dbReference type="GO" id="GO:0003676">
    <property type="term" value="F:nucleic acid binding"/>
    <property type="evidence" value="ECO:0007669"/>
    <property type="project" value="InterPro"/>
</dbReference>
<proteinExistence type="predicted"/>
<accession>A0A2G9GFS6</accession>
<keyword evidence="5" id="KW-0378">Hydrolase</keyword>
<dbReference type="GO" id="GO:0003887">
    <property type="term" value="F:DNA-directed DNA polymerase activity"/>
    <property type="evidence" value="ECO:0007669"/>
    <property type="project" value="UniProtKB-KW"/>
</dbReference>
<keyword evidence="2 8" id="KW-0548">Nucleotidyltransferase</keyword>
<dbReference type="AlphaFoldDB" id="A0A2G9GFS6"/>
<evidence type="ECO:0000259" key="7">
    <source>
        <dbReference type="PROSITE" id="PS50994"/>
    </source>
</evidence>
<comment type="caution">
    <text evidence="8">The sequence shown here is derived from an EMBL/GenBank/DDBJ whole genome shotgun (WGS) entry which is preliminary data.</text>
</comment>
<gene>
    <name evidence="8" type="ORF">CDL12_23324</name>
</gene>
<organism evidence="8 9">
    <name type="scientific">Handroanthus impetiginosus</name>
    <dbReference type="NCBI Taxonomy" id="429701"/>
    <lineage>
        <taxon>Eukaryota</taxon>
        <taxon>Viridiplantae</taxon>
        <taxon>Streptophyta</taxon>
        <taxon>Embryophyta</taxon>
        <taxon>Tracheophyta</taxon>
        <taxon>Spermatophyta</taxon>
        <taxon>Magnoliopsida</taxon>
        <taxon>eudicotyledons</taxon>
        <taxon>Gunneridae</taxon>
        <taxon>Pentapetalae</taxon>
        <taxon>asterids</taxon>
        <taxon>lamiids</taxon>
        <taxon>Lamiales</taxon>
        <taxon>Bignoniaceae</taxon>
        <taxon>Crescentiina</taxon>
        <taxon>Tabebuia alliance</taxon>
        <taxon>Handroanthus</taxon>
    </lineage>
</organism>
<dbReference type="InterPro" id="IPR050951">
    <property type="entry name" value="Retrovirus_Pol_polyprotein"/>
</dbReference>
<keyword evidence="3" id="KW-0540">Nuclease</keyword>
<dbReference type="CDD" id="cd09274">
    <property type="entry name" value="RNase_HI_RT_Ty3"/>
    <property type="match status" value="1"/>
</dbReference>
<dbReference type="InterPro" id="IPR043502">
    <property type="entry name" value="DNA/RNA_pol_sf"/>
</dbReference>
<reference evidence="9" key="1">
    <citation type="journal article" date="2018" name="Gigascience">
        <title>Genome assembly of the Pink Ipe (Handroanthus impetiginosus, Bignoniaceae), a highly valued, ecologically keystone Neotropical timber forest tree.</title>
        <authorList>
            <person name="Silva-Junior O.B."/>
            <person name="Grattapaglia D."/>
            <person name="Novaes E."/>
            <person name="Collevatti R.G."/>
        </authorList>
    </citation>
    <scope>NUCLEOTIDE SEQUENCE [LARGE SCALE GENOMIC DNA]</scope>
    <source>
        <strain evidence="9">cv. UFG-1</strain>
    </source>
</reference>